<dbReference type="EMBL" id="CVRI01000035">
    <property type="protein sequence ID" value="CRK92807.1"/>
    <property type="molecule type" value="Genomic_DNA"/>
</dbReference>
<name>A0A1J1HXH8_9DIPT</name>
<sequence length="81" mass="9618">MSFRSWYFSIVDPLQIFPKYSGNEKFFLISCDKVFSTKNQKKFITIDKGFLLSIEPNQQQQKDSKYIISENKTFKDNMTTD</sequence>
<protein>
    <submittedName>
        <fullName evidence="1">CLUMA_CG006359, isoform A</fullName>
    </submittedName>
</protein>
<reference evidence="1 2" key="1">
    <citation type="submission" date="2015-04" db="EMBL/GenBank/DDBJ databases">
        <authorList>
            <person name="Syromyatnikov M.Y."/>
            <person name="Popov V.N."/>
        </authorList>
    </citation>
    <scope>NUCLEOTIDE SEQUENCE [LARGE SCALE GENOMIC DNA]</scope>
</reference>
<organism evidence="1 2">
    <name type="scientific">Clunio marinus</name>
    <dbReference type="NCBI Taxonomy" id="568069"/>
    <lineage>
        <taxon>Eukaryota</taxon>
        <taxon>Metazoa</taxon>
        <taxon>Ecdysozoa</taxon>
        <taxon>Arthropoda</taxon>
        <taxon>Hexapoda</taxon>
        <taxon>Insecta</taxon>
        <taxon>Pterygota</taxon>
        <taxon>Neoptera</taxon>
        <taxon>Endopterygota</taxon>
        <taxon>Diptera</taxon>
        <taxon>Nematocera</taxon>
        <taxon>Chironomoidea</taxon>
        <taxon>Chironomidae</taxon>
        <taxon>Clunio</taxon>
    </lineage>
</organism>
<evidence type="ECO:0000313" key="1">
    <source>
        <dbReference type="EMBL" id="CRK92807.1"/>
    </source>
</evidence>
<keyword evidence="2" id="KW-1185">Reference proteome</keyword>
<evidence type="ECO:0000313" key="2">
    <source>
        <dbReference type="Proteomes" id="UP000183832"/>
    </source>
</evidence>
<gene>
    <name evidence="1" type="ORF">CLUMA_CG006359</name>
</gene>
<dbReference type="AlphaFoldDB" id="A0A1J1HXH8"/>
<accession>A0A1J1HXH8</accession>
<proteinExistence type="predicted"/>
<dbReference type="Proteomes" id="UP000183832">
    <property type="component" value="Unassembled WGS sequence"/>
</dbReference>